<keyword evidence="1" id="KW-0677">Repeat</keyword>
<evidence type="ECO:0000256" key="3">
    <source>
        <dbReference type="PROSITE-ProRule" id="PRU00023"/>
    </source>
</evidence>
<dbReference type="Pfam" id="PF12796">
    <property type="entry name" value="Ank_2"/>
    <property type="match status" value="1"/>
</dbReference>
<feature type="repeat" description="ANK" evidence="3">
    <location>
        <begin position="32"/>
        <end position="64"/>
    </location>
</feature>
<dbReference type="SUPFAM" id="SSF48403">
    <property type="entry name" value="Ankyrin repeat"/>
    <property type="match status" value="1"/>
</dbReference>
<dbReference type="PANTHER" id="PTHR24123">
    <property type="entry name" value="ANKYRIN REPEAT-CONTAINING"/>
    <property type="match status" value="1"/>
</dbReference>
<organism evidence="4 5">
    <name type="scientific">Varanus komodoensis</name>
    <name type="common">Komodo dragon</name>
    <dbReference type="NCBI Taxonomy" id="61221"/>
    <lineage>
        <taxon>Eukaryota</taxon>
        <taxon>Metazoa</taxon>
        <taxon>Chordata</taxon>
        <taxon>Craniata</taxon>
        <taxon>Vertebrata</taxon>
        <taxon>Euteleostomi</taxon>
        <taxon>Lepidosauria</taxon>
        <taxon>Squamata</taxon>
        <taxon>Bifurcata</taxon>
        <taxon>Unidentata</taxon>
        <taxon>Episquamata</taxon>
        <taxon>Toxicofera</taxon>
        <taxon>Anguimorpha</taxon>
        <taxon>Paleoanguimorpha</taxon>
        <taxon>Varanoidea</taxon>
        <taxon>Varanidae</taxon>
        <taxon>Varanus</taxon>
    </lineage>
</organism>
<dbReference type="Gene3D" id="1.25.40.20">
    <property type="entry name" value="Ankyrin repeat-containing domain"/>
    <property type="match status" value="2"/>
</dbReference>
<evidence type="ECO:0000256" key="1">
    <source>
        <dbReference type="ARBA" id="ARBA00022737"/>
    </source>
</evidence>
<dbReference type="InterPro" id="IPR036770">
    <property type="entry name" value="Ankyrin_rpt-contain_sf"/>
</dbReference>
<dbReference type="AlphaFoldDB" id="A0A8D2KVL5"/>
<dbReference type="InterPro" id="IPR002110">
    <property type="entry name" value="Ankyrin_rpt"/>
</dbReference>
<dbReference type="OMA" id="NKYWLKT"/>
<dbReference type="PROSITE" id="PS50297">
    <property type="entry name" value="ANK_REP_REGION"/>
    <property type="match status" value="2"/>
</dbReference>
<reference evidence="4" key="2">
    <citation type="submission" date="2025-09" db="UniProtKB">
        <authorList>
            <consortium name="Ensembl"/>
        </authorList>
    </citation>
    <scope>IDENTIFICATION</scope>
</reference>
<accession>A0A8D2KVL5</accession>
<keyword evidence="5" id="KW-1185">Reference proteome</keyword>
<evidence type="ECO:0008006" key="6">
    <source>
        <dbReference type="Google" id="ProtNLM"/>
    </source>
</evidence>
<evidence type="ECO:0000313" key="5">
    <source>
        <dbReference type="Proteomes" id="UP000694545"/>
    </source>
</evidence>
<dbReference type="InterPro" id="IPR051165">
    <property type="entry name" value="Multifunctional_ANK_Repeat"/>
</dbReference>
<name>A0A8D2KVL5_VARKO</name>
<evidence type="ECO:0000256" key="2">
    <source>
        <dbReference type="ARBA" id="ARBA00023043"/>
    </source>
</evidence>
<proteinExistence type="predicted"/>
<dbReference type="Pfam" id="PF00023">
    <property type="entry name" value="Ank"/>
    <property type="match status" value="1"/>
</dbReference>
<reference evidence="4" key="1">
    <citation type="submission" date="2025-08" db="UniProtKB">
        <authorList>
            <consortium name="Ensembl"/>
        </authorList>
    </citation>
    <scope>IDENTIFICATION</scope>
</reference>
<evidence type="ECO:0000313" key="4">
    <source>
        <dbReference type="Ensembl" id="ENSVKKP00000011375.1"/>
    </source>
</evidence>
<feature type="repeat" description="ANK" evidence="3">
    <location>
        <begin position="109"/>
        <end position="141"/>
    </location>
</feature>
<dbReference type="Proteomes" id="UP000694545">
    <property type="component" value="Unplaced"/>
</dbReference>
<dbReference type="Ensembl" id="ENSVKKT00000011642.1">
    <property type="protein sequence ID" value="ENSVKKP00000011375.1"/>
    <property type="gene ID" value="ENSVKKG00000007926.1"/>
</dbReference>
<keyword evidence="2 3" id="KW-0040">ANK repeat</keyword>
<dbReference type="SMART" id="SM00248">
    <property type="entry name" value="ANK"/>
    <property type="match status" value="4"/>
</dbReference>
<sequence>CYSIPILSSFPPPGTTVAAKAHGARVNHRDDTGQTALHLASETLNQPAIKLLLHCGANVNLTTTGTDETALHLAVWSSSCKAAVILAAGRQCVELLLLNGANVHLKNWEGHEAIHRACQSGREDIINLLLSYGADANSLTNQGETPLFLFLEKTINIRKTRLLKKLLSLSYPLKLANYEGRLPKVLQLSSCEHLKDMLIQVSLEVWSLQDICKFNIKKIYSGNMKYQLKGIIPTLLWNSMYVQKESSYASKARNVW</sequence>
<dbReference type="PROSITE" id="PS50088">
    <property type="entry name" value="ANK_REPEAT"/>
    <property type="match status" value="2"/>
</dbReference>
<protein>
    <recommendedName>
        <fullName evidence="6">Ankyrin repeat domain 61</fullName>
    </recommendedName>
</protein>
<dbReference type="PANTHER" id="PTHR24123:SF141">
    <property type="entry name" value="ANKYRIN 2, ISOFORM U"/>
    <property type="match status" value="1"/>
</dbReference>